<dbReference type="Gene3D" id="3.10.650.10">
    <property type="entry name" value="MalF N-terminal region-like"/>
    <property type="match status" value="1"/>
</dbReference>
<feature type="transmembrane region" description="Helical" evidence="11">
    <location>
        <begin position="498"/>
        <end position="522"/>
    </location>
</feature>
<feature type="transmembrane region" description="Helical" evidence="11">
    <location>
        <begin position="295"/>
        <end position="319"/>
    </location>
</feature>
<evidence type="ECO:0000313" key="15">
    <source>
        <dbReference type="EMBL" id="NDV02452.1"/>
    </source>
</evidence>
<evidence type="ECO:0000256" key="1">
    <source>
        <dbReference type="ARBA" id="ARBA00002264"/>
    </source>
</evidence>
<dbReference type="NCBIfam" id="NF008232">
    <property type="entry name" value="PRK10999.1"/>
    <property type="match status" value="1"/>
</dbReference>
<evidence type="ECO:0000256" key="8">
    <source>
        <dbReference type="ARBA" id="ARBA00022692"/>
    </source>
</evidence>
<dbReference type="AlphaFoldDB" id="A0A6B2K3S1"/>
<comment type="similarity">
    <text evidence="3 12">Belongs to the binding-protein-dependent transport system permease family. MalFG subfamily.</text>
</comment>
<dbReference type="Gene3D" id="1.10.3720.10">
    <property type="entry name" value="MetI-like"/>
    <property type="match status" value="1"/>
</dbReference>
<dbReference type="GO" id="GO:1990060">
    <property type="term" value="C:maltose transport complex"/>
    <property type="evidence" value="ECO:0007669"/>
    <property type="project" value="TreeGrafter"/>
</dbReference>
<dbReference type="InterPro" id="IPR029345">
    <property type="entry name" value="MalF_P2"/>
</dbReference>
<evidence type="ECO:0000256" key="5">
    <source>
        <dbReference type="ARBA" id="ARBA00022475"/>
    </source>
</evidence>
<gene>
    <name evidence="15" type="primary">malF</name>
    <name evidence="15" type="ORF">GZA08_15890</name>
</gene>
<keyword evidence="16" id="KW-1185">Reference proteome</keyword>
<evidence type="ECO:0000256" key="7">
    <source>
        <dbReference type="ARBA" id="ARBA00022597"/>
    </source>
</evidence>
<dbReference type="InterPro" id="IPR047103">
    <property type="entry name" value="MalF_P2_sf"/>
</dbReference>
<comment type="subcellular location">
    <subcellularLocation>
        <location evidence="2 12">Cell inner membrane</location>
        <topology evidence="2 12">Multi-pass membrane protein</topology>
    </subcellularLocation>
    <subcellularLocation>
        <location evidence="11">Cell membrane</location>
        <topology evidence="11">Multi-pass membrane protein</topology>
    </subcellularLocation>
</comment>
<dbReference type="Pfam" id="PF00528">
    <property type="entry name" value="BPD_transp_1"/>
    <property type="match status" value="1"/>
</dbReference>
<dbReference type="RefSeq" id="WP_163895446.1">
    <property type="nucleotide sequence ID" value="NZ_JAAFYS010000004.1"/>
</dbReference>
<reference evidence="15 16" key="1">
    <citation type="submission" date="2020-02" db="EMBL/GenBank/DDBJ databases">
        <title>Pseudoroseicyclus tamarix, sp. nov., isolated from offshore sediment of a Tamarix chinensis forest.</title>
        <authorList>
            <person name="Gai Y."/>
        </authorList>
    </citation>
    <scope>NUCLEOTIDE SEQUENCE [LARGE SCALE GENOMIC DNA]</scope>
    <source>
        <strain evidence="15 16">CLL3-39</strain>
    </source>
</reference>
<evidence type="ECO:0000259" key="14">
    <source>
        <dbReference type="PROSITE" id="PS50928"/>
    </source>
</evidence>
<keyword evidence="4 11" id="KW-0813">Transport</keyword>
<dbReference type="PROSITE" id="PS50928">
    <property type="entry name" value="ABC_TM1"/>
    <property type="match status" value="1"/>
</dbReference>
<evidence type="ECO:0000313" key="16">
    <source>
        <dbReference type="Proteomes" id="UP000474757"/>
    </source>
</evidence>
<protein>
    <recommendedName>
        <fullName evidence="12">Maltose/maltodextrin transport system permease protein</fullName>
    </recommendedName>
</protein>
<keyword evidence="5" id="KW-1003">Cell membrane</keyword>
<feature type="transmembrane region" description="Helical" evidence="11">
    <location>
        <begin position="331"/>
        <end position="351"/>
    </location>
</feature>
<evidence type="ECO:0000256" key="9">
    <source>
        <dbReference type="ARBA" id="ARBA00022989"/>
    </source>
</evidence>
<feature type="domain" description="ABC transmembrane type-1" evidence="14">
    <location>
        <begin position="296"/>
        <end position="519"/>
    </location>
</feature>
<keyword evidence="7 12" id="KW-0762">Sugar transport</keyword>
<dbReference type="InterPro" id="IPR035906">
    <property type="entry name" value="MetI-like_sf"/>
</dbReference>
<dbReference type="SUPFAM" id="SSF160964">
    <property type="entry name" value="MalF N-terminal region-like"/>
    <property type="match status" value="1"/>
</dbReference>
<evidence type="ECO:0000256" key="11">
    <source>
        <dbReference type="RuleBase" id="RU363032"/>
    </source>
</evidence>
<evidence type="ECO:0000256" key="3">
    <source>
        <dbReference type="ARBA" id="ARBA00009047"/>
    </source>
</evidence>
<evidence type="ECO:0000256" key="2">
    <source>
        <dbReference type="ARBA" id="ARBA00004429"/>
    </source>
</evidence>
<comment type="subunit">
    <text evidence="12">The complex is composed of two ATP-binding proteins (MalK), two transmembrane proteins (MalG and MalF) and a solute-binding protein (MalE).</text>
</comment>
<keyword evidence="10 11" id="KW-0472">Membrane</keyword>
<dbReference type="PANTHER" id="PTHR47314">
    <property type="entry name" value="MALTOSE/MALTODEXTRIN TRANSPORT SYSTEM PERMEASE PROTEIN MALF"/>
    <property type="match status" value="1"/>
</dbReference>
<dbReference type="InterPro" id="IPR035277">
    <property type="entry name" value="MalF_N"/>
</dbReference>
<dbReference type="GO" id="GO:0015423">
    <property type="term" value="F:ABC-type maltose transporter activity"/>
    <property type="evidence" value="ECO:0007669"/>
    <property type="project" value="TreeGrafter"/>
</dbReference>
<dbReference type="CDD" id="cd06261">
    <property type="entry name" value="TM_PBP2"/>
    <property type="match status" value="1"/>
</dbReference>
<dbReference type="EMBL" id="JAAGAB010000004">
    <property type="protein sequence ID" value="NDV02452.1"/>
    <property type="molecule type" value="Genomic_DNA"/>
</dbReference>
<sequence>MTYASDPLRRPAAGEEPDPAPRGGRRDTHGDERPAARALRLGLTALVTLALLYGAFRLYLEGLALLGALFLAVAVGVAVIFSLSRFYAARFIFPGVAAVLIFVAFPMAYTIWIGFTNYSSLNLLTYERAQDYLLARGSVDAETEQPFLVAPDGDAFRIWLPESGLLSAPVPLDDAVEEEAALSPAEEPAALLERRDAIALRGGLQTLSLTTPEGVILVNAGLRTFASVTPTYRLAEDGVLVRTEDGATLTPDQSRGFYVTEAGETVPPGWRVAVGLQNFERIFQSRGIREPIAAIFLWTVIFAAASVVGTFAIGLALAVVLQWPHLSFKPLYRILLILPYAVPAFISILVFRGLFNQNFGEINLILGALFGIRPDWFSDPILARTMILVVNIWLGYPYMMLIGMGFLQAVPEDHKKAAALEGASALRVFFTITLPQILPPFLPLLIASFAFNFNNLVVILLLTRGLPDMPGTIVPAGQTDILASFTYRIAFSDSLQQFGLAGAITLLIFVLVAGLSYANFVAMRRAGRRPS</sequence>
<dbReference type="InterPro" id="IPR000515">
    <property type="entry name" value="MetI-like"/>
</dbReference>
<comment type="caution">
    <text evidence="15">The sequence shown here is derived from an EMBL/GenBank/DDBJ whole genome shotgun (WGS) entry which is preliminary data.</text>
</comment>
<feature type="transmembrane region" description="Helical" evidence="11">
    <location>
        <begin position="62"/>
        <end position="84"/>
    </location>
</feature>
<dbReference type="Pfam" id="PF14785">
    <property type="entry name" value="MalF_P2"/>
    <property type="match status" value="1"/>
</dbReference>
<name>A0A6B2K3S1_9RHOB</name>
<accession>A0A6B2K3S1</accession>
<keyword evidence="9 11" id="KW-1133">Transmembrane helix</keyword>
<evidence type="ECO:0000256" key="10">
    <source>
        <dbReference type="ARBA" id="ARBA00023136"/>
    </source>
</evidence>
<feature type="transmembrane region" description="Helical" evidence="11">
    <location>
        <begin position="38"/>
        <end position="56"/>
    </location>
</feature>
<dbReference type="Gene3D" id="2.40.430.10">
    <property type="entry name" value="D-maltodextrin-binding protein, MBP"/>
    <property type="match status" value="1"/>
</dbReference>
<evidence type="ECO:0000256" key="13">
    <source>
        <dbReference type="SAM" id="MobiDB-lite"/>
    </source>
</evidence>
<dbReference type="GO" id="GO:0042956">
    <property type="term" value="P:maltodextrin transmembrane transport"/>
    <property type="evidence" value="ECO:0007669"/>
    <property type="project" value="TreeGrafter"/>
</dbReference>
<proteinExistence type="inferred from homology"/>
<evidence type="ECO:0000256" key="6">
    <source>
        <dbReference type="ARBA" id="ARBA00022519"/>
    </source>
</evidence>
<dbReference type="Proteomes" id="UP000474757">
    <property type="component" value="Unassembled WGS sequence"/>
</dbReference>
<comment type="function">
    <text evidence="1 12">Part of the ABC transporter complex MalEFGK involved in maltose/maltodextrin import. Probably responsible for the translocation of the substrate across the membrane.</text>
</comment>
<organism evidence="15 16">
    <name type="scientific">Pseudoroseicyclus tamaricis</name>
    <dbReference type="NCBI Taxonomy" id="2705421"/>
    <lineage>
        <taxon>Bacteria</taxon>
        <taxon>Pseudomonadati</taxon>
        <taxon>Pseudomonadota</taxon>
        <taxon>Alphaproteobacteria</taxon>
        <taxon>Rhodobacterales</taxon>
        <taxon>Paracoccaceae</taxon>
        <taxon>Pseudoroseicyclus</taxon>
    </lineage>
</organism>
<keyword evidence="8 11" id="KW-0812">Transmembrane</keyword>
<evidence type="ECO:0000256" key="4">
    <source>
        <dbReference type="ARBA" id="ARBA00022448"/>
    </source>
</evidence>
<dbReference type="Gene3D" id="1.20.58.370">
    <property type="entry name" value="MalF N-terminal region-like"/>
    <property type="match status" value="1"/>
</dbReference>
<evidence type="ECO:0000256" key="12">
    <source>
        <dbReference type="RuleBase" id="RU367050"/>
    </source>
</evidence>
<dbReference type="SUPFAM" id="SSF161098">
    <property type="entry name" value="MetI-like"/>
    <property type="match status" value="1"/>
</dbReference>
<dbReference type="PANTHER" id="PTHR47314:SF1">
    <property type="entry name" value="MALTOSE_MALTODEXTRIN TRANSPORT SYSTEM PERMEASE PROTEIN MALF"/>
    <property type="match status" value="1"/>
</dbReference>
<feature type="transmembrane region" description="Helical" evidence="11">
    <location>
        <begin position="381"/>
        <end position="407"/>
    </location>
</feature>
<keyword evidence="6 12" id="KW-0997">Cell inner membrane</keyword>
<feature type="region of interest" description="Disordered" evidence="13">
    <location>
        <begin position="1"/>
        <end position="31"/>
    </location>
</feature>
<feature type="transmembrane region" description="Helical" evidence="11">
    <location>
        <begin position="91"/>
        <end position="115"/>
    </location>
</feature>